<evidence type="ECO:0000313" key="1">
    <source>
        <dbReference type="EMBL" id="KAK2942126.1"/>
    </source>
</evidence>
<protein>
    <submittedName>
        <fullName evidence="1">Uncharacterized protein</fullName>
    </submittedName>
</protein>
<accession>A0ABQ9WRK1</accession>
<proteinExistence type="predicted"/>
<gene>
    <name evidence="1" type="ORF">BLNAU_22969</name>
</gene>
<keyword evidence="2" id="KW-1185">Reference proteome</keyword>
<name>A0ABQ9WRK1_9EUKA</name>
<dbReference type="EMBL" id="JARBJD010000433">
    <property type="protein sequence ID" value="KAK2942126.1"/>
    <property type="molecule type" value="Genomic_DNA"/>
</dbReference>
<organism evidence="1 2">
    <name type="scientific">Blattamonas nauphoetae</name>
    <dbReference type="NCBI Taxonomy" id="2049346"/>
    <lineage>
        <taxon>Eukaryota</taxon>
        <taxon>Metamonada</taxon>
        <taxon>Preaxostyla</taxon>
        <taxon>Oxymonadida</taxon>
        <taxon>Blattamonas</taxon>
    </lineage>
</organism>
<comment type="caution">
    <text evidence="1">The sequence shown here is derived from an EMBL/GenBank/DDBJ whole genome shotgun (WGS) entry which is preliminary data.</text>
</comment>
<sequence length="194" mass="21378">MFEFFRKVEAEKKEEVFMSASFCSLKFSLESQNAQFDRNMNKDQPTGTRAADFPRCAIVESSTGIFTQIEFQHETIISPLLITWTDSSADTSSSVRPHPVLHRNHVQTTIVHCSCCDCRFGVDLVSLLGESGIVSTVNSKSSSPLLTTIVTTSHFHNLTATPLLTLSLVTVQHSGIHSGPLAVVRPHQLDTAQM</sequence>
<dbReference type="Proteomes" id="UP001281761">
    <property type="component" value="Unassembled WGS sequence"/>
</dbReference>
<reference evidence="1 2" key="1">
    <citation type="journal article" date="2022" name="bioRxiv">
        <title>Genomics of Preaxostyla Flagellates Illuminates Evolutionary Transitions and the Path Towards Mitochondrial Loss.</title>
        <authorList>
            <person name="Novak L.V.F."/>
            <person name="Treitli S.C."/>
            <person name="Pyrih J."/>
            <person name="Halakuc P."/>
            <person name="Pipaliya S.V."/>
            <person name="Vacek V."/>
            <person name="Brzon O."/>
            <person name="Soukal P."/>
            <person name="Eme L."/>
            <person name="Dacks J.B."/>
            <person name="Karnkowska A."/>
            <person name="Elias M."/>
            <person name="Hampl V."/>
        </authorList>
    </citation>
    <scope>NUCLEOTIDE SEQUENCE [LARGE SCALE GENOMIC DNA]</scope>
    <source>
        <strain evidence="1">NAU3</strain>
        <tissue evidence="1">Gut</tissue>
    </source>
</reference>
<evidence type="ECO:0000313" key="2">
    <source>
        <dbReference type="Proteomes" id="UP001281761"/>
    </source>
</evidence>